<dbReference type="Pfam" id="PF00300">
    <property type="entry name" value="His_Phos_1"/>
    <property type="match status" value="1"/>
</dbReference>
<dbReference type="InterPro" id="IPR029033">
    <property type="entry name" value="His_PPase_superfam"/>
</dbReference>
<dbReference type="SMART" id="SM00855">
    <property type="entry name" value="PGAM"/>
    <property type="match status" value="1"/>
</dbReference>
<comment type="caution">
    <text evidence="2">The sequence shown here is derived from an EMBL/GenBank/DDBJ whole genome shotgun (WGS) entry which is preliminary data.</text>
</comment>
<protein>
    <submittedName>
        <fullName evidence="2">Phosphoglycerate mutase family protein</fullName>
    </submittedName>
</protein>
<dbReference type="InterPro" id="IPR013078">
    <property type="entry name" value="His_Pase_superF_clade-1"/>
</dbReference>
<sequence>MRHLPLLLALLLLVTTRTAIAQPIVYLVRHAEKVDESPNALLSDAGHARARKLARLLRDVKVTHVLVTDRERTQQTAAPLLAQSKATRVVVPAKESATQVPQKLQALGTSDVALVVSHSNVMPALWKTLGCTPDLTLGEQDYDRLLVIVPSREGPPVCLQLRME</sequence>
<evidence type="ECO:0000313" key="3">
    <source>
        <dbReference type="Proteomes" id="UP001207654"/>
    </source>
</evidence>
<evidence type="ECO:0000256" key="1">
    <source>
        <dbReference type="SAM" id="SignalP"/>
    </source>
</evidence>
<dbReference type="SUPFAM" id="SSF53254">
    <property type="entry name" value="Phosphoglycerate mutase-like"/>
    <property type="match status" value="1"/>
</dbReference>
<keyword evidence="3" id="KW-1185">Reference proteome</keyword>
<gene>
    <name evidence="2" type="ORF">OV287_17070</name>
</gene>
<dbReference type="RefSeq" id="WP_267535095.1">
    <property type="nucleotide sequence ID" value="NZ_JAPNKA010000001.1"/>
</dbReference>
<proteinExistence type="predicted"/>
<feature type="chain" id="PRO_5047412051" evidence="1">
    <location>
        <begin position="22"/>
        <end position="164"/>
    </location>
</feature>
<organism evidence="2 3">
    <name type="scientific">Archangium lansingense</name>
    <dbReference type="NCBI Taxonomy" id="2995310"/>
    <lineage>
        <taxon>Bacteria</taxon>
        <taxon>Pseudomonadati</taxon>
        <taxon>Myxococcota</taxon>
        <taxon>Myxococcia</taxon>
        <taxon>Myxococcales</taxon>
        <taxon>Cystobacterineae</taxon>
        <taxon>Archangiaceae</taxon>
        <taxon>Archangium</taxon>
    </lineage>
</organism>
<dbReference type="Proteomes" id="UP001207654">
    <property type="component" value="Unassembled WGS sequence"/>
</dbReference>
<dbReference type="CDD" id="cd07067">
    <property type="entry name" value="HP_PGM_like"/>
    <property type="match status" value="1"/>
</dbReference>
<name>A0ABT4A3G7_9BACT</name>
<evidence type="ECO:0000313" key="2">
    <source>
        <dbReference type="EMBL" id="MCY1076190.1"/>
    </source>
</evidence>
<feature type="signal peptide" evidence="1">
    <location>
        <begin position="1"/>
        <end position="21"/>
    </location>
</feature>
<dbReference type="EMBL" id="JAPNKA010000001">
    <property type="protein sequence ID" value="MCY1076190.1"/>
    <property type="molecule type" value="Genomic_DNA"/>
</dbReference>
<dbReference type="Gene3D" id="3.40.50.1240">
    <property type="entry name" value="Phosphoglycerate mutase-like"/>
    <property type="match status" value="1"/>
</dbReference>
<reference evidence="2 3" key="1">
    <citation type="submission" date="2022-11" db="EMBL/GenBank/DDBJ databases">
        <title>Minimal conservation of predation-associated metabolite biosynthetic gene clusters underscores biosynthetic potential of Myxococcota including descriptions for ten novel species: Archangium lansinium sp. nov., Myxococcus landrumus sp. nov., Nannocystis bai.</title>
        <authorList>
            <person name="Ahearne A."/>
            <person name="Stevens C."/>
            <person name="Phillips K."/>
        </authorList>
    </citation>
    <scope>NUCLEOTIDE SEQUENCE [LARGE SCALE GENOMIC DNA]</scope>
    <source>
        <strain evidence="2 3">MIWBW</strain>
    </source>
</reference>
<accession>A0ABT4A3G7</accession>
<keyword evidence="1" id="KW-0732">Signal</keyword>